<evidence type="ECO:0000313" key="2">
    <source>
        <dbReference type="EMBL" id="GGI14027.1"/>
    </source>
</evidence>
<keyword evidence="3" id="KW-1185">Reference proteome</keyword>
<name>A0A8J3ANI1_9BIFI</name>
<evidence type="ECO:0000313" key="3">
    <source>
        <dbReference type="Proteomes" id="UP000619536"/>
    </source>
</evidence>
<dbReference type="InterPro" id="IPR025191">
    <property type="entry name" value="DUF4125"/>
</dbReference>
<sequence>MSNEEHDETILTPDALGTKMTHMPDDADDLRKTTERGETGVLQHTLWYDNPSDINEQAHRAELIVRHEWDQFQLVNNEGGRANCQGNWPTFHQMRFSQFITWPLELQASYMQDLQDADDTGRNLLTEKYARMMSTTEPERYARELEPALPKLSVDRIARQEKVIATQVEWARQFRESWPKLGLAMRVLTTDEDEIDNTSFETYLRGELSTYSDTTFALYESMIGTLVERGENLTQATLLATVRLGGFVDLDEAEAAQ</sequence>
<dbReference type="Proteomes" id="UP000619536">
    <property type="component" value="Unassembled WGS sequence"/>
</dbReference>
<reference evidence="2" key="2">
    <citation type="submission" date="2020-09" db="EMBL/GenBank/DDBJ databases">
        <authorList>
            <person name="Sun Q."/>
            <person name="Sedlacek I."/>
        </authorList>
    </citation>
    <scope>NUCLEOTIDE SEQUENCE</scope>
    <source>
        <strain evidence="2">CCM 8606</strain>
    </source>
</reference>
<reference evidence="2" key="1">
    <citation type="journal article" date="2014" name="Int. J. Syst. Evol. Microbiol.">
        <title>Complete genome sequence of Corynebacterium casei LMG S-19264T (=DSM 44701T), isolated from a smear-ripened cheese.</title>
        <authorList>
            <consortium name="US DOE Joint Genome Institute (JGI-PGF)"/>
            <person name="Walter F."/>
            <person name="Albersmeier A."/>
            <person name="Kalinowski J."/>
            <person name="Ruckert C."/>
        </authorList>
    </citation>
    <scope>NUCLEOTIDE SEQUENCE</scope>
    <source>
        <strain evidence="2">CCM 8606</strain>
    </source>
</reference>
<organism evidence="2 3">
    <name type="scientific">Galliscardovia ingluviei</name>
    <dbReference type="NCBI Taxonomy" id="1769422"/>
    <lineage>
        <taxon>Bacteria</taxon>
        <taxon>Bacillati</taxon>
        <taxon>Actinomycetota</taxon>
        <taxon>Actinomycetes</taxon>
        <taxon>Bifidobacteriales</taxon>
        <taxon>Bifidobacteriaceae</taxon>
        <taxon>Galliscardovia</taxon>
    </lineage>
</organism>
<accession>A0A8J3ANI1</accession>
<proteinExistence type="predicted"/>
<comment type="caution">
    <text evidence="2">The sequence shown here is derived from an EMBL/GenBank/DDBJ whole genome shotgun (WGS) entry which is preliminary data.</text>
</comment>
<feature type="region of interest" description="Disordered" evidence="1">
    <location>
        <begin position="1"/>
        <end position="23"/>
    </location>
</feature>
<evidence type="ECO:0008006" key="4">
    <source>
        <dbReference type="Google" id="ProtNLM"/>
    </source>
</evidence>
<gene>
    <name evidence="2" type="ORF">GCM10007377_08880</name>
</gene>
<dbReference type="EMBL" id="BMDH01000002">
    <property type="protein sequence ID" value="GGI14027.1"/>
    <property type="molecule type" value="Genomic_DNA"/>
</dbReference>
<protein>
    <recommendedName>
        <fullName evidence="4">DUF4125 domain-containing protein</fullName>
    </recommendedName>
</protein>
<evidence type="ECO:0000256" key="1">
    <source>
        <dbReference type="SAM" id="MobiDB-lite"/>
    </source>
</evidence>
<dbReference type="Pfam" id="PF13526">
    <property type="entry name" value="DUF4125"/>
    <property type="match status" value="1"/>
</dbReference>
<dbReference type="AlphaFoldDB" id="A0A8J3ANI1"/>